<evidence type="ECO:0000256" key="1">
    <source>
        <dbReference type="ARBA" id="ARBA00022679"/>
    </source>
</evidence>
<keyword evidence="5" id="KW-1185">Reference proteome</keyword>
<proteinExistence type="inferred from homology"/>
<keyword evidence="1 2" id="KW-0808">Transferase</keyword>
<comment type="subunit">
    <text evidence="2">Homodimer.</text>
</comment>
<keyword evidence="2" id="KW-0479">Metal-binding</keyword>
<organism evidence="4 5">
    <name type="scientific">Longibacter salinarum</name>
    <dbReference type="NCBI Taxonomy" id="1850348"/>
    <lineage>
        <taxon>Bacteria</taxon>
        <taxon>Pseudomonadati</taxon>
        <taxon>Rhodothermota</taxon>
        <taxon>Rhodothermia</taxon>
        <taxon>Rhodothermales</taxon>
        <taxon>Salisaetaceae</taxon>
        <taxon>Longibacter</taxon>
    </lineage>
</organism>
<dbReference type="GO" id="GO:0045547">
    <property type="term" value="F:ditrans,polycis-polyprenyl diphosphate synthase [(2E,6E)-farnesyl diphosphate specific] activity"/>
    <property type="evidence" value="ECO:0007669"/>
    <property type="project" value="TreeGrafter"/>
</dbReference>
<dbReference type="FunFam" id="3.40.1180.10:FF:000001">
    <property type="entry name" value="(2E,6E)-farnesyl-diphosphate-specific ditrans,polycis-undecaprenyl-diphosphate synthase"/>
    <property type="match status" value="1"/>
</dbReference>
<comment type="cofactor">
    <cofactor evidence="2">
        <name>Mg(2+)</name>
        <dbReference type="ChEBI" id="CHEBI:18420"/>
    </cofactor>
    <text evidence="2">Binds 2 magnesium ions per subunit.</text>
</comment>
<dbReference type="GO" id="GO:0016094">
    <property type="term" value="P:polyprenol biosynthetic process"/>
    <property type="evidence" value="ECO:0007669"/>
    <property type="project" value="TreeGrafter"/>
</dbReference>
<dbReference type="PROSITE" id="PS01066">
    <property type="entry name" value="UPP_SYNTHASE"/>
    <property type="match status" value="1"/>
</dbReference>
<dbReference type="OrthoDB" id="4191603at2"/>
<protein>
    <recommendedName>
        <fullName evidence="2">Isoprenyl transferase</fullName>
        <ecNumber evidence="2">2.5.1.-</ecNumber>
    </recommendedName>
</protein>
<dbReference type="Pfam" id="PF01255">
    <property type="entry name" value="Prenyltransf"/>
    <property type="match status" value="1"/>
</dbReference>
<evidence type="ECO:0000256" key="2">
    <source>
        <dbReference type="HAMAP-Rule" id="MF_01139"/>
    </source>
</evidence>
<feature type="binding site" evidence="2">
    <location>
        <begin position="223"/>
        <end position="225"/>
    </location>
    <ligand>
        <name>substrate</name>
    </ligand>
</feature>
<feature type="region of interest" description="Disordered" evidence="3">
    <location>
        <begin position="1"/>
        <end position="27"/>
    </location>
</feature>
<feature type="binding site" evidence="2">
    <location>
        <position position="98"/>
    </location>
    <ligand>
        <name>substrate</name>
    </ligand>
</feature>
<feature type="compositionally biased region" description="Polar residues" evidence="3">
    <location>
        <begin position="285"/>
        <end position="301"/>
    </location>
</feature>
<dbReference type="AlphaFoldDB" id="A0A2A8CX65"/>
<dbReference type="EMBL" id="PDEQ01000006">
    <property type="protein sequence ID" value="PEN12978.1"/>
    <property type="molecule type" value="Genomic_DNA"/>
</dbReference>
<dbReference type="CDD" id="cd00475">
    <property type="entry name" value="Cis_IPPS"/>
    <property type="match status" value="1"/>
</dbReference>
<feature type="binding site" evidence="2">
    <location>
        <position position="49"/>
    </location>
    <ligand>
        <name>Mg(2+)</name>
        <dbReference type="ChEBI" id="CHEBI:18420"/>
    </ligand>
</feature>
<feature type="binding site" evidence="2">
    <location>
        <position position="236"/>
    </location>
    <ligand>
        <name>Mg(2+)</name>
        <dbReference type="ChEBI" id="CHEBI:18420"/>
    </ligand>
</feature>
<comment type="caution">
    <text evidence="4">The sequence shown here is derived from an EMBL/GenBank/DDBJ whole genome shotgun (WGS) entry which is preliminary data.</text>
</comment>
<reference evidence="4 5" key="1">
    <citation type="submission" date="2017-10" db="EMBL/GenBank/DDBJ databases">
        <title>Draft genome of Longibacter Salinarum.</title>
        <authorList>
            <person name="Goh K.M."/>
            <person name="Shamsir M.S."/>
            <person name="Lim S.W."/>
        </authorList>
    </citation>
    <scope>NUCLEOTIDE SEQUENCE [LARGE SCALE GENOMIC DNA]</scope>
    <source>
        <strain evidence="4 5">KCTC 52045</strain>
    </source>
</reference>
<dbReference type="Gene3D" id="3.40.1180.10">
    <property type="entry name" value="Decaprenyl diphosphate synthase-like"/>
    <property type="match status" value="1"/>
</dbReference>
<dbReference type="Proteomes" id="UP000220102">
    <property type="component" value="Unassembled WGS sequence"/>
</dbReference>
<feature type="binding site" evidence="2">
    <location>
        <position position="66"/>
    </location>
    <ligand>
        <name>substrate</name>
    </ligand>
</feature>
<dbReference type="InterPro" id="IPR036424">
    <property type="entry name" value="UPP_synth-like_sf"/>
</dbReference>
<dbReference type="SUPFAM" id="SSF64005">
    <property type="entry name" value="Undecaprenyl diphosphate synthase"/>
    <property type="match status" value="1"/>
</dbReference>
<feature type="binding site" evidence="2">
    <location>
        <position position="100"/>
    </location>
    <ligand>
        <name>substrate</name>
    </ligand>
</feature>
<comment type="function">
    <text evidence="2">Catalyzes the condensation of isopentenyl diphosphate (IPP) with allylic pyrophosphates generating different type of terpenoids.</text>
</comment>
<dbReference type="NCBIfam" id="NF011405">
    <property type="entry name" value="PRK14830.1"/>
    <property type="match status" value="1"/>
</dbReference>
<dbReference type="NCBIfam" id="TIGR00055">
    <property type="entry name" value="uppS"/>
    <property type="match status" value="1"/>
</dbReference>
<dbReference type="PANTHER" id="PTHR10291:SF0">
    <property type="entry name" value="DEHYDRODOLICHYL DIPHOSPHATE SYNTHASE 2"/>
    <property type="match status" value="1"/>
</dbReference>
<dbReference type="GO" id="GO:0000287">
    <property type="term" value="F:magnesium ion binding"/>
    <property type="evidence" value="ECO:0007669"/>
    <property type="project" value="UniProtKB-UniRule"/>
</dbReference>
<dbReference type="EC" id="2.5.1.-" evidence="2"/>
<evidence type="ECO:0000256" key="3">
    <source>
        <dbReference type="SAM" id="MobiDB-lite"/>
    </source>
</evidence>
<feature type="active site" description="Proton acceptor" evidence="2">
    <location>
        <position position="97"/>
    </location>
</feature>
<feature type="binding site" evidence="2">
    <location>
        <begin position="50"/>
        <end position="53"/>
    </location>
    <ligand>
        <name>substrate</name>
    </ligand>
</feature>
<sequence length="301" mass="34001">MSTPESSSASKSAGEEVSTEDTRSAADVREQQALRQRGEVPRHIACIMDGNGRWAQCRDQHRSYGHYEGVSSVRDVTETCAHVGVDYLTLYTFSTENWNRPEFEVNALMELLVRTIEKERETLMRNNVQLNTIGDLQELPEPCRDALNRTKEETSVNDGMTLTLALSYSGRWEIIDAVRDIARKVRDGELEPEAVDEALFARYLDTAGMPDPDLIIRTGGEYRLSNFLLWQSAYTELYITDCYWPDFRSDELYEAIRTYQDRDRRFGRVEAPTESTSGDGAVPNDASSDATISSPDVLPSS</sequence>
<feature type="compositionally biased region" description="Low complexity" evidence="3">
    <location>
        <begin position="1"/>
        <end position="16"/>
    </location>
</feature>
<feature type="binding site" evidence="2">
    <location>
        <position position="54"/>
    </location>
    <ligand>
        <name>substrate</name>
    </ligand>
</feature>
<dbReference type="PANTHER" id="PTHR10291">
    <property type="entry name" value="DEHYDRODOLICHYL DIPHOSPHATE SYNTHASE FAMILY MEMBER"/>
    <property type="match status" value="1"/>
</dbReference>
<feature type="binding site" evidence="2">
    <location>
        <position position="217"/>
    </location>
    <ligand>
        <name>substrate</name>
    </ligand>
</feature>
<name>A0A2A8CX65_9BACT</name>
<dbReference type="InterPro" id="IPR001441">
    <property type="entry name" value="UPP_synth-like"/>
</dbReference>
<feature type="binding site" evidence="2">
    <location>
        <begin position="94"/>
        <end position="96"/>
    </location>
    <ligand>
        <name>substrate</name>
    </ligand>
</feature>
<feature type="active site" evidence="2">
    <location>
        <position position="49"/>
    </location>
</feature>
<feature type="binding site" evidence="2">
    <location>
        <position position="62"/>
    </location>
    <ligand>
        <name>substrate</name>
    </ligand>
</feature>
<keyword evidence="2" id="KW-0460">Magnesium</keyword>
<evidence type="ECO:0000313" key="5">
    <source>
        <dbReference type="Proteomes" id="UP000220102"/>
    </source>
</evidence>
<evidence type="ECO:0000313" key="4">
    <source>
        <dbReference type="EMBL" id="PEN12978.1"/>
    </source>
</evidence>
<feature type="region of interest" description="Disordered" evidence="3">
    <location>
        <begin position="266"/>
        <end position="301"/>
    </location>
</feature>
<comment type="similarity">
    <text evidence="2">Belongs to the UPP synthase family.</text>
</comment>
<gene>
    <name evidence="4" type="ORF">CRI94_12350</name>
</gene>
<dbReference type="InterPro" id="IPR018520">
    <property type="entry name" value="UPP_synth-like_CS"/>
</dbReference>
<dbReference type="HAMAP" id="MF_01139">
    <property type="entry name" value="ISPT"/>
    <property type="match status" value="1"/>
</dbReference>
<accession>A0A2A8CX65</accession>